<accession>A0AAC8T9C7</accession>
<evidence type="ECO:0008006" key="3">
    <source>
        <dbReference type="Google" id="ProtNLM"/>
    </source>
</evidence>
<dbReference type="AlphaFoldDB" id="A0AAC8T9C7"/>
<dbReference type="InterPro" id="IPR017945">
    <property type="entry name" value="DHBP_synth_RibB-like_a/b_dom"/>
</dbReference>
<dbReference type="SUPFAM" id="SSF55821">
    <property type="entry name" value="YrdC/RibB"/>
    <property type="match status" value="1"/>
</dbReference>
<evidence type="ECO:0000313" key="1">
    <source>
        <dbReference type="EMBL" id="AKG07236.1"/>
    </source>
</evidence>
<name>A0AAC8T9C7_9GAMM</name>
<dbReference type="EMBL" id="CP011376">
    <property type="protein sequence ID" value="AKG07236.1"/>
    <property type="molecule type" value="Genomic_DNA"/>
</dbReference>
<organism evidence="1 2">
    <name type="scientific">Moraxella bovoculi</name>
    <dbReference type="NCBI Taxonomy" id="386891"/>
    <lineage>
        <taxon>Bacteria</taxon>
        <taxon>Pseudomonadati</taxon>
        <taxon>Pseudomonadota</taxon>
        <taxon>Gammaproteobacteria</taxon>
        <taxon>Moraxellales</taxon>
        <taxon>Moraxellaceae</taxon>
        <taxon>Moraxella</taxon>
    </lineage>
</organism>
<dbReference type="Gene3D" id="3.90.870.10">
    <property type="entry name" value="DHBP synthase"/>
    <property type="match status" value="1"/>
</dbReference>
<reference evidence="1 2" key="1">
    <citation type="submission" date="2015-05" db="EMBL/GenBank/DDBJ databases">
        <authorList>
            <person name="Dickey A."/>
            <person name="Clawson M."/>
            <person name="Bono J."/>
            <person name="Loy J.D."/>
        </authorList>
    </citation>
    <scope>NUCLEOTIDE SEQUENCE [LARGE SCALE GENOMIC DNA]</scope>
    <source>
        <strain evidence="1 2">22581</strain>
    </source>
</reference>
<evidence type="ECO:0000313" key="2">
    <source>
        <dbReference type="Proteomes" id="UP000077465"/>
    </source>
</evidence>
<dbReference type="Proteomes" id="UP000077465">
    <property type="component" value="Chromosome"/>
</dbReference>
<proteinExistence type="predicted"/>
<gene>
    <name evidence="1" type="ORF">AAX06_02550</name>
</gene>
<dbReference type="RefSeq" id="WP_046697074.1">
    <property type="nucleotide sequence ID" value="NZ_CP011376.1"/>
</dbReference>
<protein>
    <recommendedName>
        <fullName evidence="3">YrdC-like domain-containing protein</fullName>
    </recommendedName>
</protein>
<sequence length="62" mass="6911">MKTIYPHPENPQPRPLEQIKQALQDGQIVAHPTEIGYALLTHITAKDALAKVSKIPTVKQKD</sequence>